<name>A0A6G5R8T8_9ACTN</name>
<keyword evidence="4" id="KW-1185">Reference proteome</keyword>
<evidence type="ECO:0000256" key="2">
    <source>
        <dbReference type="SAM" id="Phobius"/>
    </source>
</evidence>
<reference evidence="3 4" key="1">
    <citation type="submission" date="2017-06" db="EMBL/GenBank/DDBJ databases">
        <title>Complete Genome Sequence of Streptomyces hawaiiensis NRRL 15010 and insights into acyldepsipeptides biosynthesis.</title>
        <authorList>
            <person name="Mariita R.M."/>
            <person name="Sello J.K."/>
        </authorList>
    </citation>
    <scope>NUCLEOTIDE SEQUENCE [LARGE SCALE GENOMIC DNA]</scope>
    <source>
        <strain evidence="3 4">ATCC 12236</strain>
    </source>
</reference>
<feature type="compositionally biased region" description="Polar residues" evidence="1">
    <location>
        <begin position="73"/>
        <end position="83"/>
    </location>
</feature>
<accession>A0A6G5R8T8</accession>
<keyword evidence="2" id="KW-0812">Transmembrane</keyword>
<evidence type="ECO:0000313" key="3">
    <source>
        <dbReference type="EMBL" id="QCD54176.1"/>
    </source>
</evidence>
<gene>
    <name evidence="3" type="ORF">CEB94_04340</name>
</gene>
<dbReference type="Proteomes" id="UP000495940">
    <property type="component" value="Chromosome"/>
</dbReference>
<dbReference type="KEGG" id="shaw:CEB94_04340"/>
<evidence type="ECO:0000313" key="4">
    <source>
        <dbReference type="Proteomes" id="UP000495940"/>
    </source>
</evidence>
<protein>
    <submittedName>
        <fullName evidence="3">Uncharacterized protein</fullName>
    </submittedName>
</protein>
<dbReference type="EMBL" id="CP021978">
    <property type="protein sequence ID" value="QCD54176.1"/>
    <property type="molecule type" value="Genomic_DNA"/>
</dbReference>
<evidence type="ECO:0000256" key="1">
    <source>
        <dbReference type="SAM" id="MobiDB-lite"/>
    </source>
</evidence>
<proteinExistence type="predicted"/>
<feature type="transmembrane region" description="Helical" evidence="2">
    <location>
        <begin position="19"/>
        <end position="37"/>
    </location>
</feature>
<organism evidence="3 4">
    <name type="scientific">Streptomyces hawaiiensis</name>
    <dbReference type="NCBI Taxonomy" id="67305"/>
    <lineage>
        <taxon>Bacteria</taxon>
        <taxon>Bacillati</taxon>
        <taxon>Actinomycetota</taxon>
        <taxon>Actinomycetes</taxon>
        <taxon>Kitasatosporales</taxon>
        <taxon>Streptomycetaceae</taxon>
        <taxon>Streptomyces</taxon>
    </lineage>
</organism>
<dbReference type="AlphaFoldDB" id="A0A6G5R8T8"/>
<keyword evidence="2" id="KW-0472">Membrane</keyword>
<feature type="region of interest" description="Disordered" evidence="1">
    <location>
        <begin position="58"/>
        <end position="83"/>
    </location>
</feature>
<keyword evidence="2" id="KW-1133">Transmembrane helix</keyword>
<sequence length="83" mass="8944">MTAANNRPWHRACGAAARWAIWAFVIVNVVVVEGLFLSAGSGKNEVLAVALRDDSPLRRSGGGLDRIDPVQRQRGSGTTWGEK</sequence>